<keyword evidence="2" id="KW-1185">Reference proteome</keyword>
<feature type="chain" id="PRO_5039889933" evidence="1">
    <location>
        <begin position="19"/>
        <end position="109"/>
    </location>
</feature>
<gene>
    <name evidence="3" type="primary">LOC111351485</name>
</gene>
<protein>
    <submittedName>
        <fullName evidence="3">Uncharacterized protein LOC111351485</fullName>
    </submittedName>
</protein>
<reference evidence="3" key="1">
    <citation type="submission" date="2025-08" db="UniProtKB">
        <authorList>
            <consortium name="RefSeq"/>
        </authorList>
    </citation>
    <scope>IDENTIFICATION</scope>
    <source>
        <strain evidence="3">Ishihara</strain>
        <tissue evidence="3">Whole body</tissue>
    </source>
</reference>
<dbReference type="Proteomes" id="UP000301870">
    <property type="component" value="Chromosome 13"/>
</dbReference>
<dbReference type="KEGG" id="sliu:111351485"/>
<proteinExistence type="predicted"/>
<keyword evidence="1" id="KW-0732">Signal</keyword>
<feature type="signal peptide" evidence="1">
    <location>
        <begin position="1"/>
        <end position="18"/>
    </location>
</feature>
<accession>A0A9J7DYL0</accession>
<evidence type="ECO:0000256" key="1">
    <source>
        <dbReference type="SAM" id="SignalP"/>
    </source>
</evidence>
<dbReference type="RefSeq" id="XP_022819192.1">
    <property type="nucleotide sequence ID" value="XM_022963424.1"/>
</dbReference>
<evidence type="ECO:0000313" key="3">
    <source>
        <dbReference type="RefSeq" id="XP_022819192.1"/>
    </source>
</evidence>
<dbReference type="OrthoDB" id="7331672at2759"/>
<evidence type="ECO:0000313" key="2">
    <source>
        <dbReference type="Proteomes" id="UP000301870"/>
    </source>
</evidence>
<organism evidence="2 3">
    <name type="scientific">Spodoptera litura</name>
    <name type="common">Asian cotton leafworm</name>
    <dbReference type="NCBI Taxonomy" id="69820"/>
    <lineage>
        <taxon>Eukaryota</taxon>
        <taxon>Metazoa</taxon>
        <taxon>Ecdysozoa</taxon>
        <taxon>Arthropoda</taxon>
        <taxon>Hexapoda</taxon>
        <taxon>Insecta</taxon>
        <taxon>Pterygota</taxon>
        <taxon>Neoptera</taxon>
        <taxon>Endopterygota</taxon>
        <taxon>Lepidoptera</taxon>
        <taxon>Glossata</taxon>
        <taxon>Ditrysia</taxon>
        <taxon>Noctuoidea</taxon>
        <taxon>Noctuidae</taxon>
        <taxon>Amphipyrinae</taxon>
        <taxon>Spodoptera</taxon>
    </lineage>
</organism>
<dbReference type="AlphaFoldDB" id="A0A9J7DYL0"/>
<name>A0A9J7DYL0_SPOLT</name>
<dbReference type="GeneID" id="111351485"/>
<sequence length="109" mass="11584">MISYVGLVVLICAVAINADPQCVVASSGIITGLVHYNLDPVYLQPNIADYKVNIPHVPQCTNGEAGVKAIICDDDVAPTGSFVDFNTLLVHRLGNLQNVGTVLITVYCN</sequence>